<protein>
    <recommendedName>
        <fullName evidence="5">Lipoprotein</fullName>
    </recommendedName>
</protein>
<comment type="caution">
    <text evidence="3">The sequence shown here is derived from an EMBL/GenBank/DDBJ whole genome shotgun (WGS) entry which is preliminary data.</text>
</comment>
<feature type="chain" id="PRO_5047358896" description="Lipoprotein" evidence="2">
    <location>
        <begin position="21"/>
        <end position="158"/>
    </location>
</feature>
<feature type="signal peptide" evidence="2">
    <location>
        <begin position="1"/>
        <end position="20"/>
    </location>
</feature>
<keyword evidence="4" id="KW-1185">Reference proteome</keyword>
<dbReference type="RefSeq" id="WP_345551618.1">
    <property type="nucleotide sequence ID" value="NZ_BAABRT010000019.1"/>
</dbReference>
<feature type="region of interest" description="Disordered" evidence="1">
    <location>
        <begin position="39"/>
        <end position="85"/>
    </location>
</feature>
<proteinExistence type="predicted"/>
<reference evidence="3 4" key="1">
    <citation type="submission" date="2024-02" db="EMBL/GenBank/DDBJ databases">
        <title>Microbulbifer aestuariivivens NBRC 112533.</title>
        <authorList>
            <person name="Ichikawa N."/>
            <person name="Katano-Makiyama Y."/>
            <person name="Hidaka K."/>
        </authorList>
    </citation>
    <scope>NUCLEOTIDE SEQUENCE [LARGE SCALE GENOMIC DNA]</scope>
    <source>
        <strain evidence="3 4">NBRC 112533</strain>
    </source>
</reference>
<evidence type="ECO:0000256" key="1">
    <source>
        <dbReference type="SAM" id="MobiDB-lite"/>
    </source>
</evidence>
<accession>A0ABP9WUI7</accession>
<dbReference type="EMBL" id="BAABRT010000019">
    <property type="protein sequence ID" value="GAA5525701.1"/>
    <property type="molecule type" value="Genomic_DNA"/>
</dbReference>
<evidence type="ECO:0008006" key="5">
    <source>
        <dbReference type="Google" id="ProtNLM"/>
    </source>
</evidence>
<gene>
    <name evidence="3" type="ORF">Maes01_02273</name>
</gene>
<dbReference type="Proteomes" id="UP001408594">
    <property type="component" value="Unassembled WGS sequence"/>
</dbReference>
<organism evidence="3 4">
    <name type="scientific">Microbulbifer aestuariivivens</name>
    <dbReference type="NCBI Taxonomy" id="1908308"/>
    <lineage>
        <taxon>Bacteria</taxon>
        <taxon>Pseudomonadati</taxon>
        <taxon>Pseudomonadota</taxon>
        <taxon>Gammaproteobacteria</taxon>
        <taxon>Cellvibrionales</taxon>
        <taxon>Microbulbiferaceae</taxon>
        <taxon>Microbulbifer</taxon>
    </lineage>
</organism>
<keyword evidence="2" id="KW-0732">Signal</keyword>
<name>A0ABP9WUI7_9GAMM</name>
<evidence type="ECO:0000313" key="4">
    <source>
        <dbReference type="Proteomes" id="UP001408594"/>
    </source>
</evidence>
<dbReference type="PROSITE" id="PS51257">
    <property type="entry name" value="PROKAR_LIPOPROTEIN"/>
    <property type="match status" value="1"/>
</dbReference>
<feature type="compositionally biased region" description="Low complexity" evidence="1">
    <location>
        <begin position="54"/>
        <end position="81"/>
    </location>
</feature>
<evidence type="ECO:0000256" key="2">
    <source>
        <dbReference type="SAM" id="SignalP"/>
    </source>
</evidence>
<sequence>MSRMYRYLSLIALLMPLALFGCGQKTDTNDPANAEVVEEDIEVTEPSQDGGTPGDTTDSATGDDTTGDSASAEDSQSSEGQTCTPEWFEWVQAQVVAIPGADAMIAEWYGDGMPEVGSDDWYVAMDRLTGGDGAHGPDGGSAEWCSMMEQRLGNLGSQ</sequence>
<evidence type="ECO:0000313" key="3">
    <source>
        <dbReference type="EMBL" id="GAA5525701.1"/>
    </source>
</evidence>